<evidence type="ECO:0000313" key="6">
    <source>
        <dbReference type="EMBL" id="SEG57691.1"/>
    </source>
</evidence>
<proteinExistence type="inferred from homology"/>
<evidence type="ECO:0000256" key="1">
    <source>
        <dbReference type="ARBA" id="ARBA00009437"/>
    </source>
</evidence>
<dbReference type="SUPFAM" id="SSF53850">
    <property type="entry name" value="Periplasmic binding protein-like II"/>
    <property type="match status" value="1"/>
</dbReference>
<dbReference type="GO" id="GO:0003677">
    <property type="term" value="F:DNA binding"/>
    <property type="evidence" value="ECO:0007669"/>
    <property type="project" value="UniProtKB-KW"/>
</dbReference>
<dbReference type="AlphaFoldDB" id="A0A1H6B9Z5"/>
<dbReference type="PANTHER" id="PTHR30346">
    <property type="entry name" value="TRANSCRIPTIONAL DUAL REGULATOR HCAR-RELATED"/>
    <property type="match status" value="1"/>
</dbReference>
<dbReference type="Gene3D" id="3.40.190.10">
    <property type="entry name" value="Periplasmic binding protein-like II"/>
    <property type="match status" value="2"/>
</dbReference>
<comment type="similarity">
    <text evidence="1">Belongs to the LysR transcriptional regulatory family.</text>
</comment>
<accession>A0A1H6B9Z5</accession>
<dbReference type="InterPro" id="IPR005119">
    <property type="entry name" value="LysR_subst-bd"/>
</dbReference>
<keyword evidence="7" id="KW-1185">Reference proteome</keyword>
<evidence type="ECO:0000259" key="5">
    <source>
        <dbReference type="Pfam" id="PF03466"/>
    </source>
</evidence>
<dbReference type="GO" id="GO:0003700">
    <property type="term" value="F:DNA-binding transcription factor activity"/>
    <property type="evidence" value="ECO:0007669"/>
    <property type="project" value="TreeGrafter"/>
</dbReference>
<evidence type="ECO:0000256" key="4">
    <source>
        <dbReference type="ARBA" id="ARBA00023163"/>
    </source>
</evidence>
<dbReference type="Proteomes" id="UP000236732">
    <property type="component" value="Unassembled WGS sequence"/>
</dbReference>
<sequence length="197" mass="20779">MALGLNAMANIAMGCHARSQGVPNQSVRALSQRGCGGSAGGRGPGDVGVRADQQGVGRWLIGFGGPDLDAVLAAQETVSLEDLALASLIRPAGFSPEFLDREFPRRTPSGRPVPVGPSAYGWQEMLTLIGAGKGATLAAITVADFYSRSDVVFVPFRDAPPVEWALMWPPSRDTAAVQAFVRTVVEYVNESRPAISR</sequence>
<organism evidence="6 7">
    <name type="scientific">Nonomuraea solani</name>
    <dbReference type="NCBI Taxonomy" id="1144553"/>
    <lineage>
        <taxon>Bacteria</taxon>
        <taxon>Bacillati</taxon>
        <taxon>Actinomycetota</taxon>
        <taxon>Actinomycetes</taxon>
        <taxon>Streptosporangiales</taxon>
        <taxon>Streptosporangiaceae</taxon>
        <taxon>Nonomuraea</taxon>
    </lineage>
</organism>
<dbReference type="GO" id="GO:0032993">
    <property type="term" value="C:protein-DNA complex"/>
    <property type="evidence" value="ECO:0007669"/>
    <property type="project" value="TreeGrafter"/>
</dbReference>
<evidence type="ECO:0000256" key="3">
    <source>
        <dbReference type="ARBA" id="ARBA00023125"/>
    </source>
</evidence>
<dbReference type="Pfam" id="PF03466">
    <property type="entry name" value="LysR_substrate"/>
    <property type="match status" value="1"/>
</dbReference>
<dbReference type="EMBL" id="FNVT01000003">
    <property type="protein sequence ID" value="SEG57691.1"/>
    <property type="molecule type" value="Genomic_DNA"/>
</dbReference>
<keyword evidence="3" id="KW-0238">DNA-binding</keyword>
<keyword evidence="2" id="KW-0805">Transcription regulation</keyword>
<keyword evidence="4" id="KW-0804">Transcription</keyword>
<gene>
    <name evidence="6" type="ORF">SAMN05444920_103256</name>
</gene>
<evidence type="ECO:0000256" key="2">
    <source>
        <dbReference type="ARBA" id="ARBA00023015"/>
    </source>
</evidence>
<feature type="domain" description="LysR substrate-binding" evidence="5">
    <location>
        <begin position="72"/>
        <end position="187"/>
    </location>
</feature>
<protein>
    <submittedName>
        <fullName evidence="6">LysR substrate binding domain-containing protein</fullName>
    </submittedName>
</protein>
<evidence type="ECO:0000313" key="7">
    <source>
        <dbReference type="Proteomes" id="UP000236732"/>
    </source>
</evidence>
<name>A0A1H6B9Z5_9ACTN</name>
<dbReference type="PANTHER" id="PTHR30346:SF0">
    <property type="entry name" value="HCA OPERON TRANSCRIPTIONAL ACTIVATOR HCAR"/>
    <property type="match status" value="1"/>
</dbReference>
<reference evidence="6 7" key="1">
    <citation type="submission" date="2016-10" db="EMBL/GenBank/DDBJ databases">
        <authorList>
            <person name="de Groot N.N."/>
        </authorList>
    </citation>
    <scope>NUCLEOTIDE SEQUENCE [LARGE SCALE GENOMIC DNA]</scope>
    <source>
        <strain evidence="6 7">CGMCC 4.7037</strain>
    </source>
</reference>